<evidence type="ECO:0000313" key="1">
    <source>
        <dbReference type="EMBL" id="QGN66660.1"/>
    </source>
</evidence>
<gene>
    <name evidence="1" type="primary">orf119</name>
</gene>
<proteinExistence type="predicted"/>
<sequence>MFWNMWNITFLNAYCYPICVNWKVFDMTGESISSKLFMLLTLPLRSFSPLHSFYRFYFASQRVYKMVNLTPKKSYSTVNSTSTLAGNNGTKKQPILYKPETLALQHIESNTQATTSKAY</sequence>
<dbReference type="GeneID" id="42905982"/>
<dbReference type="EMBL" id="MK527108">
    <property type="protein sequence ID" value="QGN66660.1"/>
    <property type="molecule type" value="Genomic_DNA"/>
</dbReference>
<dbReference type="RefSeq" id="YP_009722258.1">
    <property type="nucleotide sequence ID" value="NC_045397.1"/>
</dbReference>
<dbReference type="AlphaFoldDB" id="A0A650AF63"/>
<organism evidence="1">
    <name type="scientific">Morchella importuna</name>
    <dbReference type="NCBI Taxonomy" id="1174673"/>
    <lineage>
        <taxon>Eukaryota</taxon>
        <taxon>Fungi</taxon>
        <taxon>Dikarya</taxon>
        <taxon>Ascomycota</taxon>
        <taxon>Pezizomycotina</taxon>
        <taxon>Pezizomycetes</taxon>
        <taxon>Pezizales</taxon>
        <taxon>Morchellaceae</taxon>
        <taxon>Morchella</taxon>
    </lineage>
</organism>
<geneLocation type="mitochondrion" evidence="1"/>
<accession>A0A650AF63</accession>
<protein>
    <submittedName>
        <fullName evidence="1">Uncharacterized protein</fullName>
    </submittedName>
</protein>
<name>A0A650AF63_9PEZI</name>
<reference evidence="1" key="1">
    <citation type="submission" date="2019-02" db="EMBL/GenBank/DDBJ databases">
        <title>The largest mitochondrial genome of Morchella importuna (272.2 kb) among fungi reservoir of numerous mitochondrial ORFs, repeatitive sequences and nuclear genome horizontal transfer.</title>
        <authorList>
            <person name="Liu W."/>
            <person name="Bian Y."/>
        </authorList>
    </citation>
    <scope>NUCLEOTIDE SEQUENCE</scope>
</reference>
<keyword evidence="1" id="KW-0496">Mitochondrion</keyword>